<feature type="transmembrane region" description="Helical" evidence="1">
    <location>
        <begin position="352"/>
        <end position="374"/>
    </location>
</feature>
<dbReference type="PANTHER" id="PTHR34814:SF1">
    <property type="entry name" value="NITROSOGUANIDINE RESISTANCE PROTEIN SNG1"/>
    <property type="match status" value="1"/>
</dbReference>
<organism evidence="3 4">
    <name type="scientific">Cladophialophora chaetospira</name>
    <dbReference type="NCBI Taxonomy" id="386627"/>
    <lineage>
        <taxon>Eukaryota</taxon>
        <taxon>Fungi</taxon>
        <taxon>Dikarya</taxon>
        <taxon>Ascomycota</taxon>
        <taxon>Pezizomycotina</taxon>
        <taxon>Eurotiomycetes</taxon>
        <taxon>Chaetothyriomycetidae</taxon>
        <taxon>Chaetothyriales</taxon>
        <taxon>Herpotrichiellaceae</taxon>
        <taxon>Cladophialophora</taxon>
    </lineage>
</organism>
<feature type="transmembrane region" description="Helical" evidence="1">
    <location>
        <begin position="307"/>
        <end position="332"/>
    </location>
</feature>
<feature type="transmembrane region" description="Helical" evidence="1">
    <location>
        <begin position="386"/>
        <end position="406"/>
    </location>
</feature>
<feature type="transmembrane region" description="Helical" evidence="1">
    <location>
        <begin position="439"/>
        <end position="464"/>
    </location>
</feature>
<protein>
    <recommendedName>
        <fullName evidence="2">DUF3533 domain-containing protein</fullName>
    </recommendedName>
</protein>
<feature type="transmembrane region" description="Helical" evidence="1">
    <location>
        <begin position="268"/>
        <end position="286"/>
    </location>
</feature>
<keyword evidence="4" id="KW-1185">Reference proteome</keyword>
<gene>
    <name evidence="3" type="ORF">H2200_010116</name>
</gene>
<feature type="domain" description="DUF3533" evidence="2">
    <location>
        <begin position="57"/>
        <end position="454"/>
    </location>
</feature>
<reference evidence="3" key="1">
    <citation type="submission" date="2022-10" db="EMBL/GenBank/DDBJ databases">
        <title>Culturing micro-colonial fungi from biological soil crusts in the Mojave desert and describing Neophaeococcomyces mojavensis, and introducing the new genera and species Taxawa tesnikishii.</title>
        <authorList>
            <person name="Kurbessoian T."/>
            <person name="Stajich J.E."/>
        </authorList>
    </citation>
    <scope>NUCLEOTIDE SEQUENCE</scope>
    <source>
        <strain evidence="3">TK_41</strain>
    </source>
</reference>
<proteinExistence type="predicted"/>
<feature type="transmembrane region" description="Helical" evidence="1">
    <location>
        <begin position="53"/>
        <end position="75"/>
    </location>
</feature>
<dbReference type="EMBL" id="JAPDRK010000016">
    <property type="protein sequence ID" value="KAJ9605459.1"/>
    <property type="molecule type" value="Genomic_DNA"/>
</dbReference>
<keyword evidence="1" id="KW-1133">Transmembrane helix</keyword>
<dbReference type="InterPro" id="IPR053001">
    <property type="entry name" value="MNNG_permease-like"/>
</dbReference>
<keyword evidence="1" id="KW-0472">Membrane</keyword>
<dbReference type="PANTHER" id="PTHR34814">
    <property type="entry name" value="NITROSOGUANIDINE RESISTANCE PROTEIN SNG1"/>
    <property type="match status" value="1"/>
</dbReference>
<keyword evidence="1" id="KW-0812">Transmembrane</keyword>
<evidence type="ECO:0000256" key="1">
    <source>
        <dbReference type="SAM" id="Phobius"/>
    </source>
</evidence>
<evidence type="ECO:0000313" key="3">
    <source>
        <dbReference type="EMBL" id="KAJ9605459.1"/>
    </source>
</evidence>
<sequence length="491" mass="55754">MSTSEGYEKLQKETSRRPHNFQQFWRGEWKDESRVPIWHQELRTTRRIVAKEWARTTLLLCGAILALLSIFWGAFLHVRNNLGSLVVWVVDFDGQVAPYDNGTPFVGPMVTKMAESLIETETPHVGFGVLPAEYFDYDPIRVRSLIYQQKAWAAVMVMPNATALLRAAVSTGNSSYDPKEACQIVYVEARDTTAIDTYIMPELYAFQTAVISAVGTAWSKSVLQENLTTTQLSNIQKAPQAIAPAIGFTSVNLRPFGPPQVTPAVSTGLIYLIIVAFFSFSFFMPTHGHFVDQLEGHRRIYFGHLFIWKYFSTLGAYFFMSLSYSLVSLFMLVPFSRGPASPIEPATNPSAYGHASFVVYWMVNFLGMCALGFACENVAMLLGNPWTALWLIFWVITNVCTAFYPIELAPAFYYYGYAWPLHNVVEASRRILFDTHSRIGLNIGVLVTWWAVNTAFFPVCAWWFRQTTLKKRHKRDLFHRAKGEKKSHVTD</sequence>
<comment type="caution">
    <text evidence="3">The sequence shown here is derived from an EMBL/GenBank/DDBJ whole genome shotgun (WGS) entry which is preliminary data.</text>
</comment>
<dbReference type="GO" id="GO:0016020">
    <property type="term" value="C:membrane"/>
    <property type="evidence" value="ECO:0007669"/>
    <property type="project" value="TreeGrafter"/>
</dbReference>
<evidence type="ECO:0000259" key="2">
    <source>
        <dbReference type="Pfam" id="PF12051"/>
    </source>
</evidence>
<evidence type="ECO:0000313" key="4">
    <source>
        <dbReference type="Proteomes" id="UP001172673"/>
    </source>
</evidence>
<accession>A0AA38X275</accession>
<dbReference type="Pfam" id="PF12051">
    <property type="entry name" value="DUF3533"/>
    <property type="match status" value="1"/>
</dbReference>
<dbReference type="Proteomes" id="UP001172673">
    <property type="component" value="Unassembled WGS sequence"/>
</dbReference>
<name>A0AA38X275_9EURO</name>
<dbReference type="AlphaFoldDB" id="A0AA38X275"/>
<dbReference type="InterPro" id="IPR022703">
    <property type="entry name" value="DUF3533"/>
</dbReference>